<evidence type="ECO:0000256" key="7">
    <source>
        <dbReference type="SAM" id="SignalP"/>
    </source>
</evidence>
<evidence type="ECO:0000259" key="9">
    <source>
        <dbReference type="Pfam" id="PF02838"/>
    </source>
</evidence>
<evidence type="ECO:0000313" key="11">
    <source>
        <dbReference type="Proteomes" id="UP000326903"/>
    </source>
</evidence>
<dbReference type="Gene3D" id="3.20.20.80">
    <property type="entry name" value="Glycosidases"/>
    <property type="match status" value="1"/>
</dbReference>
<protein>
    <recommendedName>
        <fullName evidence="3">beta-N-acetylhexosaminidase</fullName>
        <ecNumber evidence="3">3.2.1.52</ecNumber>
    </recommendedName>
</protein>
<feature type="chain" id="PRO_5023805080" description="beta-N-acetylhexosaminidase" evidence="7">
    <location>
        <begin position="21"/>
        <end position="550"/>
    </location>
</feature>
<keyword evidence="5" id="KW-0326">Glycosidase</keyword>
<evidence type="ECO:0000256" key="3">
    <source>
        <dbReference type="ARBA" id="ARBA00012663"/>
    </source>
</evidence>
<feature type="active site" description="Proton donor" evidence="6">
    <location>
        <position position="342"/>
    </location>
</feature>
<comment type="caution">
    <text evidence="10">The sequence shown here is derived from an EMBL/GenBank/DDBJ whole genome shotgun (WGS) entry which is preliminary data.</text>
</comment>
<dbReference type="GO" id="GO:0016020">
    <property type="term" value="C:membrane"/>
    <property type="evidence" value="ECO:0007669"/>
    <property type="project" value="TreeGrafter"/>
</dbReference>
<sequence>MNRKVRLYVLVMMFPFCTFAQKNADSIISSYNIIPKPVSVSVLTGKNILVNKSTIIYSGEHFADQAAYLKKQIQDQCGLELPVQLSPTAKGKSSSIVLKYDTISINKPEMYLLSIRNNRLVIKAKDVPGVVHGIETLLQLLPLHVIKNVSISPLAIVDYPRFVYRGMHLDVSRHFFPVDYIKRYIDYLTFYKFNTFHWHLTDDQGWRIQINSYPKLTQVGAWRDSTLVGHFRDKPTRFDGIRYGGFYTHEDIRKVIKYAAIRGITVIPEIDIPGHSRAIIASYPEFSTNPDTTFDVATSPGMYNWKNNVLAPNEKTFAFLKAVFNEITDLFPSPYIHIGGDECSHKWWKADPKTQDFMKEHGIGNETALQTYFMQQVIEDLKLKGKKVIGWDEILEGGLDTSAIIMNWRGVKAAIQAAKEKHHVIMSPSGYTYFNFSQTKNEDSLTQGGYLPLNKVYDFDPIPEVLDSLEEKYILGAQGNVWTEYIANKAKLEYMIFPRMTAFSEALWTAADKKDFNDFKRRLKDNAIPRYQFWKSNYFKNYESPESGKK</sequence>
<dbReference type="GO" id="GO:0005975">
    <property type="term" value="P:carbohydrate metabolic process"/>
    <property type="evidence" value="ECO:0007669"/>
    <property type="project" value="InterPro"/>
</dbReference>
<evidence type="ECO:0000256" key="6">
    <source>
        <dbReference type="PIRSR" id="PIRSR625705-1"/>
    </source>
</evidence>
<dbReference type="Proteomes" id="UP000326903">
    <property type="component" value="Unassembled WGS sequence"/>
</dbReference>
<dbReference type="EC" id="3.2.1.52" evidence="3"/>
<evidence type="ECO:0000256" key="4">
    <source>
        <dbReference type="ARBA" id="ARBA00022801"/>
    </source>
</evidence>
<dbReference type="InterPro" id="IPR025705">
    <property type="entry name" value="Beta_hexosaminidase_sua/sub"/>
</dbReference>
<dbReference type="EMBL" id="VYQF01000003">
    <property type="protein sequence ID" value="KAA9038666.1"/>
    <property type="molecule type" value="Genomic_DNA"/>
</dbReference>
<proteinExistence type="inferred from homology"/>
<dbReference type="Pfam" id="PF00728">
    <property type="entry name" value="Glyco_hydro_20"/>
    <property type="match status" value="1"/>
</dbReference>
<reference evidence="10 11" key="1">
    <citation type="submission" date="2019-09" db="EMBL/GenBank/DDBJ databases">
        <title>Draft genome sequence of Ginsengibacter sp. BR5-29.</title>
        <authorList>
            <person name="Im W.-T."/>
        </authorList>
    </citation>
    <scope>NUCLEOTIDE SEQUENCE [LARGE SCALE GENOMIC DNA]</scope>
    <source>
        <strain evidence="10 11">BR5-29</strain>
    </source>
</reference>
<dbReference type="RefSeq" id="WP_150415387.1">
    <property type="nucleotide sequence ID" value="NZ_VYQF01000003.1"/>
</dbReference>
<dbReference type="PRINTS" id="PR00738">
    <property type="entry name" value="GLHYDRLASE20"/>
</dbReference>
<evidence type="ECO:0000256" key="2">
    <source>
        <dbReference type="ARBA" id="ARBA00006285"/>
    </source>
</evidence>
<dbReference type="InterPro" id="IPR015882">
    <property type="entry name" value="HEX_bac_N"/>
</dbReference>
<feature type="domain" description="Beta-hexosaminidase bacterial type N-terminal" evidence="9">
    <location>
        <begin position="31"/>
        <end position="158"/>
    </location>
</feature>
<dbReference type="PIRSF" id="PIRSF001093">
    <property type="entry name" value="B-hxosamndse_ab_euk"/>
    <property type="match status" value="1"/>
</dbReference>
<accession>A0A5J5IHD5</accession>
<dbReference type="Gene3D" id="3.30.379.10">
    <property type="entry name" value="Chitobiase/beta-hexosaminidase domain 2-like"/>
    <property type="match status" value="1"/>
</dbReference>
<feature type="domain" description="Glycoside hydrolase family 20 catalytic" evidence="8">
    <location>
        <begin position="162"/>
        <end position="510"/>
    </location>
</feature>
<dbReference type="AlphaFoldDB" id="A0A5J5IHD5"/>
<dbReference type="InterPro" id="IPR029018">
    <property type="entry name" value="Hex-like_dom2"/>
</dbReference>
<comment type="similarity">
    <text evidence="2">Belongs to the glycosyl hydrolase 20 family.</text>
</comment>
<evidence type="ECO:0000256" key="5">
    <source>
        <dbReference type="ARBA" id="ARBA00023295"/>
    </source>
</evidence>
<keyword evidence="4" id="KW-0378">Hydrolase</keyword>
<dbReference type="PANTHER" id="PTHR22600">
    <property type="entry name" value="BETA-HEXOSAMINIDASE"/>
    <property type="match status" value="1"/>
</dbReference>
<dbReference type="InterPro" id="IPR015883">
    <property type="entry name" value="Glyco_hydro_20_cat"/>
</dbReference>
<feature type="signal peptide" evidence="7">
    <location>
        <begin position="1"/>
        <end position="20"/>
    </location>
</feature>
<keyword evidence="11" id="KW-1185">Reference proteome</keyword>
<keyword evidence="7" id="KW-0732">Signal</keyword>
<dbReference type="CDD" id="cd06563">
    <property type="entry name" value="GH20_chitobiase-like"/>
    <property type="match status" value="1"/>
</dbReference>
<comment type="catalytic activity">
    <reaction evidence="1">
        <text>Hydrolysis of terminal non-reducing N-acetyl-D-hexosamine residues in N-acetyl-beta-D-hexosaminides.</text>
        <dbReference type="EC" id="3.2.1.52"/>
    </reaction>
</comment>
<organism evidence="10 11">
    <name type="scientific">Ginsengibacter hankyongi</name>
    <dbReference type="NCBI Taxonomy" id="2607284"/>
    <lineage>
        <taxon>Bacteria</taxon>
        <taxon>Pseudomonadati</taxon>
        <taxon>Bacteroidota</taxon>
        <taxon>Chitinophagia</taxon>
        <taxon>Chitinophagales</taxon>
        <taxon>Chitinophagaceae</taxon>
        <taxon>Ginsengibacter</taxon>
    </lineage>
</organism>
<dbReference type="GO" id="GO:0004563">
    <property type="term" value="F:beta-N-acetylhexosaminidase activity"/>
    <property type="evidence" value="ECO:0007669"/>
    <property type="project" value="UniProtKB-EC"/>
</dbReference>
<dbReference type="SUPFAM" id="SSF55545">
    <property type="entry name" value="beta-N-acetylhexosaminidase-like domain"/>
    <property type="match status" value="1"/>
</dbReference>
<dbReference type="GO" id="GO:0030203">
    <property type="term" value="P:glycosaminoglycan metabolic process"/>
    <property type="evidence" value="ECO:0007669"/>
    <property type="project" value="TreeGrafter"/>
</dbReference>
<evidence type="ECO:0000313" key="10">
    <source>
        <dbReference type="EMBL" id="KAA9038666.1"/>
    </source>
</evidence>
<name>A0A5J5IHD5_9BACT</name>
<dbReference type="SUPFAM" id="SSF51445">
    <property type="entry name" value="(Trans)glycosidases"/>
    <property type="match status" value="1"/>
</dbReference>
<gene>
    <name evidence="10" type="ORF">FW778_14050</name>
</gene>
<dbReference type="PANTHER" id="PTHR22600:SF57">
    <property type="entry name" value="BETA-N-ACETYLHEXOSAMINIDASE"/>
    <property type="match status" value="1"/>
</dbReference>
<evidence type="ECO:0000256" key="1">
    <source>
        <dbReference type="ARBA" id="ARBA00001231"/>
    </source>
</evidence>
<dbReference type="InterPro" id="IPR017853">
    <property type="entry name" value="GH"/>
</dbReference>
<dbReference type="Pfam" id="PF02838">
    <property type="entry name" value="Glyco_hydro_20b"/>
    <property type="match status" value="1"/>
</dbReference>
<evidence type="ECO:0000259" key="8">
    <source>
        <dbReference type="Pfam" id="PF00728"/>
    </source>
</evidence>